<evidence type="ECO:0000313" key="6">
    <source>
        <dbReference type="EMBL" id="GJU03418.1"/>
    </source>
</evidence>
<evidence type="ECO:0000259" key="5">
    <source>
        <dbReference type="PROSITE" id="PS51999"/>
    </source>
</evidence>
<evidence type="ECO:0000256" key="4">
    <source>
        <dbReference type="PROSITE-ProRule" id="PRU01343"/>
    </source>
</evidence>
<dbReference type="PANTHER" id="PTHR33248">
    <property type="entry name" value="ZINC ION-BINDING PROTEIN"/>
    <property type="match status" value="1"/>
</dbReference>
<keyword evidence="3" id="KW-0862">Zinc</keyword>
<evidence type="ECO:0000256" key="2">
    <source>
        <dbReference type="ARBA" id="ARBA00022771"/>
    </source>
</evidence>
<evidence type="ECO:0000256" key="1">
    <source>
        <dbReference type="ARBA" id="ARBA00022723"/>
    </source>
</evidence>
<reference evidence="6" key="1">
    <citation type="journal article" date="2022" name="Int. J. Mol. Sci.">
        <title>Draft Genome of Tanacetum Coccineum: Genomic Comparison of Closely Related Tanacetum-Family Plants.</title>
        <authorList>
            <person name="Yamashiro T."/>
            <person name="Shiraishi A."/>
            <person name="Nakayama K."/>
            <person name="Satake H."/>
        </authorList>
    </citation>
    <scope>NUCLEOTIDE SEQUENCE</scope>
</reference>
<dbReference type="Pfam" id="PF06839">
    <property type="entry name" value="Zn_ribbon_GRF"/>
    <property type="match status" value="1"/>
</dbReference>
<keyword evidence="2 4" id="KW-0863">Zinc-finger</keyword>
<proteinExistence type="predicted"/>
<dbReference type="PROSITE" id="PS51999">
    <property type="entry name" value="ZF_GRF"/>
    <property type="match status" value="1"/>
</dbReference>
<name>A0ABQ5IVR3_9ASTR</name>
<comment type="caution">
    <text evidence="6">The sequence shown here is derived from an EMBL/GenBank/DDBJ whole genome shotgun (WGS) entry which is preliminary data.</text>
</comment>
<accession>A0ABQ5IVR3</accession>
<sequence length="263" mass="30188">MVICGCGNEAKIKTSWTNKNLGRRFYGCGIEATNYGFFRWVDPPMRERSFDVIPGLLKAKNVLEEDLEDHVLILREKEQMIMKLRKHLVVAYNDVHILFQIAERYGSIDLFVAHKKQRLAEYHLNNIGLYGTDGKVVGWVEEDAKFCCSSSTPFKTRQKRNVLNSKKVHRGVNMKTTDVVRKKQKCLEIGKGNVNEDEEVHVQPRPSGIVIRECGLMNVQENVGVLNNKYQVQSMATCAVIVRAKRVDRERMVVLGLRVIRIQ</sequence>
<gene>
    <name evidence="6" type="ORF">Tco_1113756</name>
</gene>
<dbReference type="InterPro" id="IPR010666">
    <property type="entry name" value="Znf_GRF"/>
</dbReference>
<evidence type="ECO:0000256" key="3">
    <source>
        <dbReference type="ARBA" id="ARBA00022833"/>
    </source>
</evidence>
<reference evidence="6" key="2">
    <citation type="submission" date="2022-01" db="EMBL/GenBank/DDBJ databases">
        <authorList>
            <person name="Yamashiro T."/>
            <person name="Shiraishi A."/>
            <person name="Satake H."/>
            <person name="Nakayama K."/>
        </authorList>
    </citation>
    <scope>NUCLEOTIDE SEQUENCE</scope>
</reference>
<dbReference type="Proteomes" id="UP001151760">
    <property type="component" value="Unassembled WGS sequence"/>
</dbReference>
<organism evidence="6 7">
    <name type="scientific">Tanacetum coccineum</name>
    <dbReference type="NCBI Taxonomy" id="301880"/>
    <lineage>
        <taxon>Eukaryota</taxon>
        <taxon>Viridiplantae</taxon>
        <taxon>Streptophyta</taxon>
        <taxon>Embryophyta</taxon>
        <taxon>Tracheophyta</taxon>
        <taxon>Spermatophyta</taxon>
        <taxon>Magnoliopsida</taxon>
        <taxon>eudicotyledons</taxon>
        <taxon>Gunneridae</taxon>
        <taxon>Pentapetalae</taxon>
        <taxon>asterids</taxon>
        <taxon>campanulids</taxon>
        <taxon>Asterales</taxon>
        <taxon>Asteraceae</taxon>
        <taxon>Asteroideae</taxon>
        <taxon>Anthemideae</taxon>
        <taxon>Anthemidinae</taxon>
        <taxon>Tanacetum</taxon>
    </lineage>
</organism>
<evidence type="ECO:0000313" key="7">
    <source>
        <dbReference type="Proteomes" id="UP001151760"/>
    </source>
</evidence>
<keyword evidence="7" id="KW-1185">Reference proteome</keyword>
<feature type="domain" description="GRF-type" evidence="5">
    <location>
        <begin position="4"/>
        <end position="44"/>
    </location>
</feature>
<protein>
    <submittedName>
        <fullName evidence="6">Zinc finger, GRF-type containing protein</fullName>
    </submittedName>
</protein>
<keyword evidence="1" id="KW-0479">Metal-binding</keyword>
<dbReference type="EMBL" id="BQNB010021150">
    <property type="protein sequence ID" value="GJU03418.1"/>
    <property type="molecule type" value="Genomic_DNA"/>
</dbReference>